<evidence type="ECO:0000313" key="1">
    <source>
        <dbReference type="EMBL" id="XCN27064.1"/>
    </source>
</evidence>
<accession>A0AAU8KYC0</accession>
<sequence>MNDDHIQRVQPRVPILLDLQSLFMHTLRQDEG</sequence>
<gene>
    <name evidence="1" type="ORF">SMMRWMVJ_CDS0076</name>
</gene>
<organism evidence="1">
    <name type="scientific">Acinetobacter phage vB_Ab_01_KEN_01</name>
    <dbReference type="NCBI Taxonomy" id="3143010"/>
    <lineage>
        <taxon>Viruses</taxon>
    </lineage>
</organism>
<name>A0AAU8KYC0_9VIRU</name>
<dbReference type="EMBL" id="PP841127">
    <property type="protein sequence ID" value="XCN27064.1"/>
    <property type="molecule type" value="Genomic_DNA"/>
</dbReference>
<reference evidence="1" key="1">
    <citation type="submission" date="2024-05" db="EMBL/GenBank/DDBJ databases">
        <title>Complete Genome Sequences of 14 Acinetobacter baumannii phages isolated in Kenya.</title>
        <authorList>
            <person name="Mwai F."/>
            <person name="Kigen C."/>
            <person name="Makobe C."/>
            <person name="Georges M."/>
            <person name="Mutai I."/>
            <person name="Odoyo E."/>
            <person name="Gachoya M."/>
            <person name="Musila L."/>
        </authorList>
    </citation>
    <scope>NUCLEOTIDE SEQUENCE</scope>
</reference>
<protein>
    <submittedName>
        <fullName evidence="1">Uncharacterized protein</fullName>
    </submittedName>
</protein>
<proteinExistence type="predicted"/>